<dbReference type="Pfam" id="PF01740">
    <property type="entry name" value="STAS"/>
    <property type="match status" value="1"/>
</dbReference>
<protein>
    <submittedName>
        <fullName evidence="2">STAS domain-containing protein</fullName>
    </submittedName>
</protein>
<evidence type="ECO:0000313" key="3">
    <source>
        <dbReference type="Proteomes" id="UP000032568"/>
    </source>
</evidence>
<dbReference type="EMBL" id="CP059736">
    <property type="protein sequence ID" value="WDE02200.1"/>
    <property type="molecule type" value="Genomic_DNA"/>
</dbReference>
<dbReference type="RefSeq" id="WP_152646477.1">
    <property type="nucleotide sequence ID" value="NZ_CP059736.1"/>
</dbReference>
<dbReference type="CDD" id="cd07043">
    <property type="entry name" value="STAS_anti-anti-sigma_factors"/>
    <property type="match status" value="1"/>
</dbReference>
<organism evidence="2 3">
    <name type="scientific">Thalassomonas actiniarum</name>
    <dbReference type="NCBI Taxonomy" id="485447"/>
    <lineage>
        <taxon>Bacteria</taxon>
        <taxon>Pseudomonadati</taxon>
        <taxon>Pseudomonadota</taxon>
        <taxon>Gammaproteobacteria</taxon>
        <taxon>Alteromonadales</taxon>
        <taxon>Colwelliaceae</taxon>
        <taxon>Thalassomonas</taxon>
    </lineage>
</organism>
<evidence type="ECO:0000259" key="1">
    <source>
        <dbReference type="PROSITE" id="PS50801"/>
    </source>
</evidence>
<keyword evidence="3" id="KW-1185">Reference proteome</keyword>
<accession>A0AAE9YVZ8</accession>
<reference evidence="2 3" key="2">
    <citation type="journal article" date="2022" name="Mar. Drugs">
        <title>Bioassay-Guided Fractionation Leads to the Detection of Cholic Acid Generated by the Rare Thalassomonas sp.</title>
        <authorList>
            <person name="Pheiffer F."/>
            <person name="Schneider Y.K."/>
            <person name="Hansen E.H."/>
            <person name="Andersen J.H."/>
            <person name="Isaksson J."/>
            <person name="Busche T."/>
            <person name="R C."/>
            <person name="Kalinowski J."/>
            <person name="Zyl L.V."/>
            <person name="Trindade M."/>
        </authorList>
    </citation>
    <scope>NUCLEOTIDE SEQUENCE [LARGE SCALE GENOMIC DNA]</scope>
    <source>
        <strain evidence="2 3">A5K-106</strain>
    </source>
</reference>
<dbReference type="Gene3D" id="3.30.750.24">
    <property type="entry name" value="STAS domain"/>
    <property type="match status" value="1"/>
</dbReference>
<proteinExistence type="predicted"/>
<sequence length="103" mass="11109">MITIMDIIPNQDATGSQVMLNGQLDNSQCDALKHSIERLADNGAEVIELNCSRLRFMTGAGAGQINALLSRYSQLRLTQVSEPVAALLQLCGIIPSSPRTNQP</sequence>
<reference evidence="2 3" key="1">
    <citation type="journal article" date="2015" name="Genome Announc.">
        <title>Draft Genome Sequences of Marine Isolates of Thalassomonas viridans and Thalassomonas actiniarum.</title>
        <authorList>
            <person name="Olonade I."/>
            <person name="van Zyl L.J."/>
            <person name="Trindade M."/>
        </authorList>
    </citation>
    <scope>NUCLEOTIDE SEQUENCE [LARGE SCALE GENOMIC DNA]</scope>
    <source>
        <strain evidence="2 3">A5K-106</strain>
    </source>
</reference>
<dbReference type="KEGG" id="tact:SG35_031070"/>
<dbReference type="InterPro" id="IPR002645">
    <property type="entry name" value="STAS_dom"/>
</dbReference>
<dbReference type="SUPFAM" id="SSF52091">
    <property type="entry name" value="SpoIIaa-like"/>
    <property type="match status" value="1"/>
</dbReference>
<evidence type="ECO:0000313" key="2">
    <source>
        <dbReference type="EMBL" id="WDE02200.1"/>
    </source>
</evidence>
<dbReference type="InterPro" id="IPR036513">
    <property type="entry name" value="STAS_dom_sf"/>
</dbReference>
<dbReference type="AlphaFoldDB" id="A0AAE9YVZ8"/>
<name>A0AAE9YVZ8_9GAMM</name>
<dbReference type="Proteomes" id="UP000032568">
    <property type="component" value="Chromosome pTact"/>
</dbReference>
<gene>
    <name evidence="2" type="ORF">SG35_031070</name>
</gene>
<dbReference type="PROSITE" id="PS50801">
    <property type="entry name" value="STAS"/>
    <property type="match status" value="1"/>
</dbReference>
<feature type="domain" description="STAS" evidence="1">
    <location>
        <begin position="18"/>
        <end position="103"/>
    </location>
</feature>